<gene>
    <name evidence="2" type="ORF">ADEAN_000119100</name>
</gene>
<keyword evidence="3" id="KW-1185">Reference proteome</keyword>
<reference evidence="2 3" key="1">
    <citation type="submission" date="2020-08" db="EMBL/GenBank/DDBJ databases">
        <authorList>
            <person name="Newling K."/>
            <person name="Davey J."/>
            <person name="Forrester S."/>
        </authorList>
    </citation>
    <scope>NUCLEOTIDE SEQUENCE [LARGE SCALE GENOMIC DNA]</scope>
    <source>
        <strain evidence="3">Crithidia deanei Carvalho (ATCC PRA-265)</strain>
    </source>
</reference>
<feature type="region of interest" description="Disordered" evidence="1">
    <location>
        <begin position="57"/>
        <end position="120"/>
    </location>
</feature>
<evidence type="ECO:0000256" key="1">
    <source>
        <dbReference type="SAM" id="MobiDB-lite"/>
    </source>
</evidence>
<dbReference type="OrthoDB" id="261177at2759"/>
<feature type="region of interest" description="Disordered" evidence="1">
    <location>
        <begin position="320"/>
        <end position="340"/>
    </location>
</feature>
<dbReference type="VEuPathDB" id="TriTrypDB:ADEAN_000119100"/>
<dbReference type="Proteomes" id="UP000515908">
    <property type="component" value="Chromosome 02"/>
</dbReference>
<sequence>MGNSDSTTLEGKGHPEQYYRGVEAVNEGRYQVGEIYFQQALRVHPGRQFWSDLTGAVWGKPEKGNDDDTPFSEHYPKEEDDNAEVTLVEKEGTNPLQDDGKSTGGNSRDPNSRGDRTSSNQTKKMKYVLMPFDSRLVDIMDYTRMICDMANCYVTQPKDELNQSIAFVYYGFLNSHFQIFFYTIRIWMAEHAEFVGKMMASDTDVLDERKSKAHGNELISPGEAMWVVELIYSFLRYYWIQTVVNMMSLSMICAQSLEATEVKRINRIMENIIELGGTAQFDLQFISSSLAHTECGKVLTDFMPSAGYDFHVAEELAHGAGKSDSEGRSNPSAGGGSSGVKSKISDTFFSSVIGKDVGQQNFITLSRSFTPVQSVTLDLNVDLNVRLDLDYKILRKDLAKLQHPGERQCYYYTNWFNPRDTFIVPGHNSHFLEKNFPDYTQKLNALMEKKKIAPALRVKGTSSVQLKTKLTSGVAEAVQHQEKLISFESSEVLAGDRVNSFDLVDKKDSYANPLLNLRDLKTTRMLELEEAFIIETPCLMIMAHILLQMGNVERAKEFNNLIRETSRTFYGETSPEYAFITGLLTAFIPV</sequence>
<dbReference type="EMBL" id="LR877146">
    <property type="protein sequence ID" value="CAD2213748.1"/>
    <property type="molecule type" value="Genomic_DNA"/>
</dbReference>
<dbReference type="PANTHER" id="PTHR40744:SF1">
    <property type="entry name" value="SODIUM STIBOGLUCONATE RESISTANCE PROTEIN"/>
    <property type="match status" value="1"/>
</dbReference>
<protein>
    <submittedName>
        <fullName evidence="2">Uncharacterized protein</fullName>
    </submittedName>
</protein>
<evidence type="ECO:0000313" key="3">
    <source>
        <dbReference type="Proteomes" id="UP000515908"/>
    </source>
</evidence>
<dbReference type="PANTHER" id="PTHR40744">
    <property type="entry name" value="SODIUM STIBOGLUCONATE RESISTANCE PROTEIN-RELATED"/>
    <property type="match status" value="1"/>
</dbReference>
<evidence type="ECO:0000313" key="2">
    <source>
        <dbReference type="EMBL" id="CAD2213748.1"/>
    </source>
</evidence>
<dbReference type="AlphaFoldDB" id="A0A7G2C1U7"/>
<organism evidence="2 3">
    <name type="scientific">Angomonas deanei</name>
    <dbReference type="NCBI Taxonomy" id="59799"/>
    <lineage>
        <taxon>Eukaryota</taxon>
        <taxon>Discoba</taxon>
        <taxon>Euglenozoa</taxon>
        <taxon>Kinetoplastea</taxon>
        <taxon>Metakinetoplastina</taxon>
        <taxon>Trypanosomatida</taxon>
        <taxon>Trypanosomatidae</taxon>
        <taxon>Strigomonadinae</taxon>
        <taxon>Angomonas</taxon>
    </lineage>
</organism>
<accession>A0A7G2C1U7</accession>
<proteinExistence type="predicted"/>
<name>A0A7G2C1U7_9TRYP</name>